<proteinExistence type="inferred from homology"/>
<dbReference type="EMBL" id="VLLL01000006">
    <property type="protein sequence ID" value="TWJ11581.1"/>
    <property type="molecule type" value="Genomic_DNA"/>
</dbReference>
<dbReference type="SUPFAM" id="SSF54909">
    <property type="entry name" value="Dimeric alpha+beta barrel"/>
    <property type="match status" value="1"/>
</dbReference>
<sequence>MQYMMWTHPDAKSEAGTPPDPEHMAEMGRFIAEVAAAGVLVTTGGCAPSSQAVRIVSEGGRITTTDGPFTETKELIGGFAIIDVETKEEALEWSRRFWKVAGDGTGYVAAMFSGDPGDSPEN</sequence>
<evidence type="ECO:0000256" key="2">
    <source>
        <dbReference type="SAM" id="MobiDB-lite"/>
    </source>
</evidence>
<evidence type="ECO:0000313" key="5">
    <source>
        <dbReference type="Proteomes" id="UP000321617"/>
    </source>
</evidence>
<gene>
    <name evidence="4" type="ORF">LX16_2306</name>
</gene>
<protein>
    <recommendedName>
        <fullName evidence="3">YCII-related domain-containing protein</fullName>
    </recommendedName>
</protein>
<dbReference type="InterPro" id="IPR005545">
    <property type="entry name" value="YCII"/>
</dbReference>
<keyword evidence="5" id="KW-1185">Reference proteome</keyword>
<dbReference type="Gene3D" id="3.30.70.1060">
    <property type="entry name" value="Dimeric alpha+beta barrel"/>
    <property type="match status" value="1"/>
</dbReference>
<comment type="similarity">
    <text evidence="1">Belongs to the YciI family.</text>
</comment>
<feature type="region of interest" description="Disordered" evidence="2">
    <location>
        <begin position="1"/>
        <end position="23"/>
    </location>
</feature>
<evidence type="ECO:0000259" key="3">
    <source>
        <dbReference type="Pfam" id="PF03795"/>
    </source>
</evidence>
<organism evidence="4 5">
    <name type="scientific">Stackebrandtia albiflava</name>
    <dbReference type="NCBI Taxonomy" id="406432"/>
    <lineage>
        <taxon>Bacteria</taxon>
        <taxon>Bacillati</taxon>
        <taxon>Actinomycetota</taxon>
        <taxon>Actinomycetes</taxon>
        <taxon>Glycomycetales</taxon>
        <taxon>Glycomycetaceae</taxon>
        <taxon>Stackebrandtia</taxon>
    </lineage>
</organism>
<dbReference type="Pfam" id="PF03795">
    <property type="entry name" value="YCII"/>
    <property type="match status" value="1"/>
</dbReference>
<dbReference type="Proteomes" id="UP000321617">
    <property type="component" value="Unassembled WGS sequence"/>
</dbReference>
<dbReference type="OrthoDB" id="668782at2"/>
<evidence type="ECO:0000256" key="1">
    <source>
        <dbReference type="ARBA" id="ARBA00007689"/>
    </source>
</evidence>
<evidence type="ECO:0000313" key="4">
    <source>
        <dbReference type="EMBL" id="TWJ11581.1"/>
    </source>
</evidence>
<comment type="caution">
    <text evidence="4">The sequence shown here is derived from an EMBL/GenBank/DDBJ whole genome shotgun (WGS) entry which is preliminary data.</text>
</comment>
<dbReference type="AlphaFoldDB" id="A0A562V153"/>
<name>A0A562V153_9ACTN</name>
<dbReference type="RefSeq" id="WP_147137882.1">
    <property type="nucleotide sequence ID" value="NZ_BAABIJ010000002.1"/>
</dbReference>
<reference evidence="4 5" key="1">
    <citation type="journal article" date="2013" name="Stand. Genomic Sci.">
        <title>Genomic Encyclopedia of Type Strains, Phase I: The one thousand microbial genomes (KMG-I) project.</title>
        <authorList>
            <person name="Kyrpides N.C."/>
            <person name="Woyke T."/>
            <person name="Eisen J.A."/>
            <person name="Garrity G."/>
            <person name="Lilburn T.G."/>
            <person name="Beck B.J."/>
            <person name="Whitman W.B."/>
            <person name="Hugenholtz P."/>
            <person name="Klenk H.P."/>
        </authorList>
    </citation>
    <scope>NUCLEOTIDE SEQUENCE [LARGE SCALE GENOMIC DNA]</scope>
    <source>
        <strain evidence="4 5">DSM 45044</strain>
    </source>
</reference>
<accession>A0A562V153</accession>
<dbReference type="InterPro" id="IPR011008">
    <property type="entry name" value="Dimeric_a/b-barrel"/>
</dbReference>
<dbReference type="PANTHER" id="PTHR35174">
    <property type="entry name" value="BLL7171 PROTEIN-RELATED"/>
    <property type="match status" value="1"/>
</dbReference>
<feature type="domain" description="YCII-related" evidence="3">
    <location>
        <begin position="1"/>
        <end position="96"/>
    </location>
</feature>